<dbReference type="EMBL" id="CTEC01000002">
    <property type="protein sequence ID" value="CQD19319.1"/>
    <property type="molecule type" value="Genomic_DNA"/>
</dbReference>
<comment type="similarity">
    <text evidence="1">Belongs to the Cu-Zn superoxide dismutase family.</text>
</comment>
<feature type="compositionally biased region" description="Low complexity" evidence="2">
    <location>
        <begin position="198"/>
        <end position="251"/>
    </location>
</feature>
<evidence type="ECO:0000256" key="3">
    <source>
        <dbReference type="SAM" id="SignalP"/>
    </source>
</evidence>
<evidence type="ECO:0000259" key="4">
    <source>
        <dbReference type="Pfam" id="PF00080"/>
    </source>
</evidence>
<sequence length="258" mass="25252" precursor="true">MKRGVSFATAMLAAAVAPLAACANQQGGQATSSTSSSAPPGTERMTTQLKSADGNQVGTATIDFANGYATVTVETGPNQVLSPGFHGLEIHSVGKCEANSAPPAGGSTGDFDSAGSVYQAPDHTGFPASGDLTALQVRNDGSAKLVTTTNLLTASDLRSSSGTALIVHQSADNLSNGATGESGKRVACGVLAAASATTTSSTSTTTSVTTITTTTAVPPPSTSTSTSTSTVTVTSGPPSTSTLPTTTGTTPPSLPPSP</sequence>
<dbReference type="PANTHER" id="PTHR10003">
    <property type="entry name" value="SUPEROXIDE DISMUTASE CU-ZN -RELATED"/>
    <property type="match status" value="1"/>
</dbReference>
<dbReference type="Pfam" id="PF00080">
    <property type="entry name" value="Sod_Cu"/>
    <property type="match status" value="1"/>
</dbReference>
<dbReference type="GO" id="GO:0006801">
    <property type="term" value="P:superoxide metabolic process"/>
    <property type="evidence" value="ECO:0007669"/>
    <property type="project" value="InterPro"/>
</dbReference>
<feature type="region of interest" description="Disordered" evidence="2">
    <location>
        <begin position="27"/>
        <end position="46"/>
    </location>
</feature>
<feature type="chain" id="PRO_5039618244" evidence="3">
    <location>
        <begin position="24"/>
        <end position="258"/>
    </location>
</feature>
<dbReference type="GO" id="GO:0005507">
    <property type="term" value="F:copper ion binding"/>
    <property type="evidence" value="ECO:0007669"/>
    <property type="project" value="InterPro"/>
</dbReference>
<accession>A0A0U1DMF3</accession>
<reference evidence="6" key="1">
    <citation type="submission" date="2015-03" db="EMBL/GenBank/DDBJ databases">
        <authorList>
            <person name="Urmite Genomes"/>
        </authorList>
    </citation>
    <scope>NUCLEOTIDE SEQUENCE [LARGE SCALE GENOMIC DNA]</scope>
    <source>
        <strain evidence="6">CSUR P1344</strain>
    </source>
</reference>
<feature type="compositionally biased region" description="Low complexity" evidence="2">
    <location>
        <begin position="27"/>
        <end position="42"/>
    </location>
</feature>
<name>A0A0U1DMF3_9MYCO</name>
<dbReference type="InterPro" id="IPR036423">
    <property type="entry name" value="SOD-like_Cu/Zn_dom_sf"/>
</dbReference>
<dbReference type="RefSeq" id="WP_090422753.1">
    <property type="nucleotide sequence ID" value="NZ_CTEC01000002.1"/>
</dbReference>
<keyword evidence="3" id="KW-0732">Signal</keyword>
<dbReference type="Gene3D" id="2.60.40.200">
    <property type="entry name" value="Superoxide dismutase, copper/zinc binding domain"/>
    <property type="match status" value="1"/>
</dbReference>
<dbReference type="SUPFAM" id="SSF49329">
    <property type="entry name" value="Cu,Zn superoxide dismutase-like"/>
    <property type="match status" value="1"/>
</dbReference>
<evidence type="ECO:0000256" key="2">
    <source>
        <dbReference type="SAM" id="MobiDB-lite"/>
    </source>
</evidence>
<protein>
    <submittedName>
        <fullName evidence="5">Superoxide dismutase, Cu-Zn</fullName>
    </submittedName>
</protein>
<evidence type="ECO:0000313" key="5">
    <source>
        <dbReference type="EMBL" id="CQD19319.1"/>
    </source>
</evidence>
<keyword evidence="6" id="KW-1185">Reference proteome</keyword>
<dbReference type="InterPro" id="IPR024134">
    <property type="entry name" value="SOD_Cu/Zn_/chaperone"/>
</dbReference>
<dbReference type="Proteomes" id="UP000199601">
    <property type="component" value="Unassembled WGS sequence"/>
</dbReference>
<gene>
    <name evidence="5" type="ORF">BN000_04491</name>
</gene>
<dbReference type="AlphaFoldDB" id="A0A0U1DMF3"/>
<evidence type="ECO:0000313" key="6">
    <source>
        <dbReference type="Proteomes" id="UP000199601"/>
    </source>
</evidence>
<feature type="region of interest" description="Disordered" evidence="2">
    <location>
        <begin position="99"/>
        <end position="120"/>
    </location>
</feature>
<organism evidence="5 6">
    <name type="scientific">Mycobacterium europaeum</name>
    <dbReference type="NCBI Taxonomy" id="761804"/>
    <lineage>
        <taxon>Bacteria</taxon>
        <taxon>Bacillati</taxon>
        <taxon>Actinomycetota</taxon>
        <taxon>Actinomycetes</taxon>
        <taxon>Mycobacteriales</taxon>
        <taxon>Mycobacteriaceae</taxon>
        <taxon>Mycobacterium</taxon>
        <taxon>Mycobacterium simiae complex</taxon>
    </lineage>
</organism>
<feature type="signal peptide" evidence="3">
    <location>
        <begin position="1"/>
        <end position="23"/>
    </location>
</feature>
<proteinExistence type="inferred from homology"/>
<feature type="region of interest" description="Disordered" evidence="2">
    <location>
        <begin position="198"/>
        <end position="258"/>
    </location>
</feature>
<evidence type="ECO:0000256" key="1">
    <source>
        <dbReference type="ARBA" id="ARBA00010457"/>
    </source>
</evidence>
<feature type="domain" description="Superoxide dismutase copper/zinc binding" evidence="4">
    <location>
        <begin position="58"/>
        <end position="190"/>
    </location>
</feature>
<dbReference type="InterPro" id="IPR001424">
    <property type="entry name" value="SOD_Cu_Zn_dom"/>
</dbReference>